<sequence>MDQRVVNSEKAPQAIGPYSQGIKAGDFLFISGQLPVNPVSGMLIEGIEAQTRQSIENIAAILTSEGLGLESIIKTTVFLKDINDFESMNAVYGKYFPLKAPARVCVQVAKLPKDALVEIEAVAFCR</sequence>
<accession>A0ABZ3J0G2</accession>
<dbReference type="Gene3D" id="3.30.1330.40">
    <property type="entry name" value="RutC-like"/>
    <property type="match status" value="1"/>
</dbReference>
<reference evidence="2" key="1">
    <citation type="submission" date="2024-05" db="EMBL/GenBank/DDBJ databases">
        <title>Isolation and characterization of Sporomusa carbonis sp. nov., a carboxydotrophic hydrogenogen in the genus of Sporomusa isolated from a charcoal burning pile.</title>
        <authorList>
            <person name="Boeer T."/>
            <person name="Rosenbaum F."/>
            <person name="Eysell L."/>
            <person name="Mueller V."/>
            <person name="Daniel R."/>
            <person name="Poehlein A."/>
        </authorList>
    </citation>
    <scope>NUCLEOTIDE SEQUENCE [LARGE SCALE GENOMIC DNA]</scope>
    <source>
        <strain evidence="2">DSM 3132</strain>
    </source>
</reference>
<dbReference type="PANTHER" id="PTHR11803:SF39">
    <property type="entry name" value="2-IMINOBUTANOATE_2-IMINOPROPANOATE DEAMINASE"/>
    <property type="match status" value="1"/>
</dbReference>
<dbReference type="PANTHER" id="PTHR11803">
    <property type="entry name" value="2-IMINOBUTANOATE/2-IMINOPROPANOATE DEAMINASE RIDA"/>
    <property type="match status" value="1"/>
</dbReference>
<dbReference type="InterPro" id="IPR019897">
    <property type="entry name" value="RidA_CS"/>
</dbReference>
<dbReference type="Pfam" id="PF01042">
    <property type="entry name" value="Ribonuc_L-PSP"/>
    <property type="match status" value="1"/>
</dbReference>
<dbReference type="RefSeq" id="WP_093794400.1">
    <property type="nucleotide sequence ID" value="NZ_CP155571.1"/>
</dbReference>
<keyword evidence="2" id="KW-0378">Hydrolase</keyword>
<protein>
    <submittedName>
        <fullName evidence="2">2-iminobutanoate/2-iminopropanoate deaminase</fullName>
        <ecNumber evidence="2">3.5.99.10</ecNumber>
    </submittedName>
</protein>
<gene>
    <name evidence="2" type="primary">ridA_1</name>
    <name evidence="2" type="ORF">SPACI_017540</name>
</gene>
<dbReference type="PROSITE" id="PS01094">
    <property type="entry name" value="UPF0076"/>
    <property type="match status" value="1"/>
</dbReference>
<dbReference type="NCBIfam" id="TIGR00004">
    <property type="entry name" value="Rid family detoxifying hydrolase"/>
    <property type="match status" value="1"/>
</dbReference>
<organism evidence="2 3">
    <name type="scientific">Sporomusa acidovorans (strain ATCC 49682 / DSM 3132 / Mol)</name>
    <dbReference type="NCBI Taxonomy" id="1123286"/>
    <lineage>
        <taxon>Bacteria</taxon>
        <taxon>Bacillati</taxon>
        <taxon>Bacillota</taxon>
        <taxon>Negativicutes</taxon>
        <taxon>Selenomonadales</taxon>
        <taxon>Sporomusaceae</taxon>
        <taxon>Sporomusa</taxon>
    </lineage>
</organism>
<evidence type="ECO:0000313" key="2">
    <source>
        <dbReference type="EMBL" id="XFO71720.1"/>
    </source>
</evidence>
<dbReference type="InterPro" id="IPR006175">
    <property type="entry name" value="YjgF/YER057c/UK114"/>
</dbReference>
<name>A0ABZ3J0G2_SPOA4</name>
<dbReference type="SUPFAM" id="SSF55298">
    <property type="entry name" value="YjgF-like"/>
    <property type="match status" value="1"/>
</dbReference>
<comment type="similarity">
    <text evidence="1">Belongs to the RutC family.</text>
</comment>
<dbReference type="EC" id="3.5.99.10" evidence="2"/>
<dbReference type="InterPro" id="IPR035959">
    <property type="entry name" value="RutC-like_sf"/>
</dbReference>
<dbReference type="CDD" id="cd00448">
    <property type="entry name" value="YjgF_YER057c_UK114_family"/>
    <property type="match status" value="1"/>
</dbReference>
<dbReference type="GO" id="GO:0120241">
    <property type="term" value="F:2-iminobutanoate/2-iminopropanoate deaminase"/>
    <property type="evidence" value="ECO:0007669"/>
    <property type="project" value="UniProtKB-EC"/>
</dbReference>
<dbReference type="InterPro" id="IPR006056">
    <property type="entry name" value="RidA"/>
</dbReference>
<evidence type="ECO:0000256" key="1">
    <source>
        <dbReference type="ARBA" id="ARBA00010552"/>
    </source>
</evidence>
<dbReference type="EMBL" id="CP155571">
    <property type="protein sequence ID" value="XFO71720.1"/>
    <property type="molecule type" value="Genomic_DNA"/>
</dbReference>
<evidence type="ECO:0000313" key="3">
    <source>
        <dbReference type="Proteomes" id="UP000216052"/>
    </source>
</evidence>
<keyword evidence="3" id="KW-1185">Reference proteome</keyword>
<dbReference type="Proteomes" id="UP000216052">
    <property type="component" value="Chromosome"/>
</dbReference>
<proteinExistence type="inferred from homology"/>